<evidence type="ECO:0000313" key="2">
    <source>
        <dbReference type="EMBL" id="KAF1960370.1"/>
    </source>
</evidence>
<gene>
    <name evidence="2" type="ORF">CC80DRAFT_590631</name>
</gene>
<proteinExistence type="predicted"/>
<sequence>MIYLEKHSSVRIPKLYAAFASADVNPLPHIEEHETFYYMVMEFIDGDTLSDVQEQFRELEKIPGDKVHMSAESKIMELVGEQYRKLRSIPPEDPHHFGRINGRAYQRISPFLNPPGPDFQDYGPFNYEKFVERYIFAAKIFAAMGDFGRDFDPMIRLQFRDARSALLDRAGPSDRHPVLSHVDASTVNMMVKLVRDEQGRPLDVEEVVLIDWEYMGWMPPWFEAGEICQMAMSGTPGWFEVLERMGHVNMAVVSFFALCIKHGRFRCI</sequence>
<evidence type="ECO:0000313" key="3">
    <source>
        <dbReference type="Proteomes" id="UP000800035"/>
    </source>
</evidence>
<reference evidence="2" key="1">
    <citation type="journal article" date="2020" name="Stud. Mycol.">
        <title>101 Dothideomycetes genomes: a test case for predicting lifestyles and emergence of pathogens.</title>
        <authorList>
            <person name="Haridas S."/>
            <person name="Albert R."/>
            <person name="Binder M."/>
            <person name="Bloem J."/>
            <person name="Labutti K."/>
            <person name="Salamov A."/>
            <person name="Andreopoulos B."/>
            <person name="Baker S."/>
            <person name="Barry K."/>
            <person name="Bills G."/>
            <person name="Bluhm B."/>
            <person name="Cannon C."/>
            <person name="Castanera R."/>
            <person name="Culley D."/>
            <person name="Daum C."/>
            <person name="Ezra D."/>
            <person name="Gonzalez J."/>
            <person name="Henrissat B."/>
            <person name="Kuo A."/>
            <person name="Liang C."/>
            <person name="Lipzen A."/>
            <person name="Lutzoni F."/>
            <person name="Magnuson J."/>
            <person name="Mondo S."/>
            <person name="Nolan M."/>
            <person name="Ohm R."/>
            <person name="Pangilinan J."/>
            <person name="Park H.-J."/>
            <person name="Ramirez L."/>
            <person name="Alfaro M."/>
            <person name="Sun H."/>
            <person name="Tritt A."/>
            <person name="Yoshinaga Y."/>
            <person name="Zwiers L.-H."/>
            <person name="Turgeon B."/>
            <person name="Goodwin S."/>
            <person name="Spatafora J."/>
            <person name="Crous P."/>
            <person name="Grigoriev I."/>
        </authorList>
    </citation>
    <scope>NUCLEOTIDE SEQUENCE</scope>
    <source>
        <strain evidence="2">CBS 675.92</strain>
    </source>
</reference>
<keyword evidence="3" id="KW-1185">Reference proteome</keyword>
<protein>
    <recommendedName>
        <fullName evidence="1">Aminoglycoside phosphotransferase domain-containing protein</fullName>
    </recommendedName>
</protein>
<dbReference type="EMBL" id="ML976983">
    <property type="protein sequence ID" value="KAF1960370.1"/>
    <property type="molecule type" value="Genomic_DNA"/>
</dbReference>
<dbReference type="Proteomes" id="UP000800035">
    <property type="component" value="Unassembled WGS sequence"/>
</dbReference>
<evidence type="ECO:0000259" key="1">
    <source>
        <dbReference type="Pfam" id="PF01636"/>
    </source>
</evidence>
<dbReference type="SUPFAM" id="SSF56112">
    <property type="entry name" value="Protein kinase-like (PK-like)"/>
    <property type="match status" value="1"/>
</dbReference>
<dbReference type="PANTHER" id="PTHR21310">
    <property type="entry name" value="AMINOGLYCOSIDE PHOSPHOTRANSFERASE-RELATED-RELATED"/>
    <property type="match status" value="1"/>
</dbReference>
<dbReference type="OrthoDB" id="4177236at2759"/>
<dbReference type="InterPro" id="IPR051678">
    <property type="entry name" value="AGP_Transferase"/>
</dbReference>
<dbReference type="Gene3D" id="3.90.1200.10">
    <property type="match status" value="1"/>
</dbReference>
<feature type="domain" description="Aminoglycoside phosphotransferase" evidence="1">
    <location>
        <begin position="3"/>
        <end position="250"/>
    </location>
</feature>
<dbReference type="PANTHER" id="PTHR21310:SF48">
    <property type="entry name" value="AMINOGLYCOSIDE PHOSPHOTRANSFERASE DOMAIN-CONTAINING PROTEIN"/>
    <property type="match status" value="1"/>
</dbReference>
<dbReference type="InterPro" id="IPR011009">
    <property type="entry name" value="Kinase-like_dom_sf"/>
</dbReference>
<dbReference type="InterPro" id="IPR002575">
    <property type="entry name" value="Aminoglycoside_PTrfase"/>
</dbReference>
<name>A0A6A5U7R0_9PLEO</name>
<dbReference type="Pfam" id="PF01636">
    <property type="entry name" value="APH"/>
    <property type="match status" value="1"/>
</dbReference>
<organism evidence="2 3">
    <name type="scientific">Byssothecium circinans</name>
    <dbReference type="NCBI Taxonomy" id="147558"/>
    <lineage>
        <taxon>Eukaryota</taxon>
        <taxon>Fungi</taxon>
        <taxon>Dikarya</taxon>
        <taxon>Ascomycota</taxon>
        <taxon>Pezizomycotina</taxon>
        <taxon>Dothideomycetes</taxon>
        <taxon>Pleosporomycetidae</taxon>
        <taxon>Pleosporales</taxon>
        <taxon>Massarineae</taxon>
        <taxon>Massarinaceae</taxon>
        <taxon>Byssothecium</taxon>
    </lineage>
</organism>
<accession>A0A6A5U7R0</accession>
<dbReference type="AlphaFoldDB" id="A0A6A5U7R0"/>